<protein>
    <submittedName>
        <fullName evidence="1">Uncharacterized protein</fullName>
    </submittedName>
</protein>
<name>A0A6G0KVR5_9STRA</name>
<proteinExistence type="predicted"/>
<dbReference type="EMBL" id="QXFX01000970">
    <property type="protein sequence ID" value="KAE9099601.1"/>
    <property type="molecule type" value="Genomic_DNA"/>
</dbReference>
<reference evidence="1 2" key="1">
    <citation type="submission" date="2018-09" db="EMBL/GenBank/DDBJ databases">
        <title>Genomic investigation of the strawberry pathogen Phytophthora fragariae indicates pathogenicity is determined by transcriptional variation in three key races.</title>
        <authorList>
            <person name="Adams T.M."/>
            <person name="Armitage A.D."/>
            <person name="Sobczyk M.K."/>
            <person name="Bates H.J."/>
            <person name="Dunwell J.M."/>
            <person name="Nellist C.F."/>
            <person name="Harrison R.J."/>
        </authorList>
    </citation>
    <scope>NUCLEOTIDE SEQUENCE [LARGE SCALE GENOMIC DNA]</scope>
    <source>
        <strain evidence="1 2">ONT-3</strain>
    </source>
</reference>
<dbReference type="Proteomes" id="UP000488956">
    <property type="component" value="Unassembled WGS sequence"/>
</dbReference>
<accession>A0A6G0KVR5</accession>
<comment type="caution">
    <text evidence="1">The sequence shown here is derived from an EMBL/GenBank/DDBJ whole genome shotgun (WGS) entry which is preliminary data.</text>
</comment>
<sequence>MPPCGISVCAASPCHFLPAPATACCLAVPLTPERLFPSGVFLRVFTATACCLAVPLTPERLFPSGVFLRVFTATKYLTDVTVLIKPENSFLSFTEQDLSMAGGCTNCTSSCCSNSRYSRRLRSRLPPPPLFCTGGEASDGISVRLQPIERRSSRTRRVARPRRCFMSKWHRRLRSHLQPRDRFN</sequence>
<gene>
    <name evidence="1" type="ORF">PF010_g15130</name>
</gene>
<dbReference type="AlphaFoldDB" id="A0A6G0KVR5"/>
<evidence type="ECO:0000313" key="1">
    <source>
        <dbReference type="EMBL" id="KAE9099601.1"/>
    </source>
</evidence>
<organism evidence="1 2">
    <name type="scientific">Phytophthora fragariae</name>
    <dbReference type="NCBI Taxonomy" id="53985"/>
    <lineage>
        <taxon>Eukaryota</taxon>
        <taxon>Sar</taxon>
        <taxon>Stramenopiles</taxon>
        <taxon>Oomycota</taxon>
        <taxon>Peronosporomycetes</taxon>
        <taxon>Peronosporales</taxon>
        <taxon>Peronosporaceae</taxon>
        <taxon>Phytophthora</taxon>
    </lineage>
</organism>
<evidence type="ECO:0000313" key="2">
    <source>
        <dbReference type="Proteomes" id="UP000488956"/>
    </source>
</evidence>